<evidence type="ECO:0000313" key="8">
    <source>
        <dbReference type="EMBL" id="KAJ4354096.1"/>
    </source>
</evidence>
<evidence type="ECO:0000256" key="4">
    <source>
        <dbReference type="ARBA" id="ARBA00022989"/>
    </source>
</evidence>
<evidence type="ECO:0000256" key="5">
    <source>
        <dbReference type="ARBA" id="ARBA00023136"/>
    </source>
</evidence>
<organism evidence="8 9">
    <name type="scientific">Didymosphaeria variabile</name>
    <dbReference type="NCBI Taxonomy" id="1932322"/>
    <lineage>
        <taxon>Eukaryota</taxon>
        <taxon>Fungi</taxon>
        <taxon>Dikarya</taxon>
        <taxon>Ascomycota</taxon>
        <taxon>Pezizomycotina</taxon>
        <taxon>Dothideomycetes</taxon>
        <taxon>Pleosporomycetidae</taxon>
        <taxon>Pleosporales</taxon>
        <taxon>Massarineae</taxon>
        <taxon>Didymosphaeriaceae</taxon>
        <taxon>Didymosphaeria</taxon>
    </lineage>
</organism>
<proteinExistence type="inferred from homology"/>
<dbReference type="Proteomes" id="UP001140513">
    <property type="component" value="Unassembled WGS sequence"/>
</dbReference>
<name>A0A9W9CAV0_9PLEO</name>
<gene>
    <name evidence="8" type="ORF">N0V89_005829</name>
</gene>
<dbReference type="Gene3D" id="1.10.4160.10">
    <property type="entry name" value="Hydantoin permease"/>
    <property type="match status" value="1"/>
</dbReference>
<dbReference type="EMBL" id="JAPEUX010000004">
    <property type="protein sequence ID" value="KAJ4354096.1"/>
    <property type="molecule type" value="Genomic_DNA"/>
</dbReference>
<dbReference type="GO" id="GO:0015205">
    <property type="term" value="F:nucleobase transmembrane transporter activity"/>
    <property type="evidence" value="ECO:0007669"/>
    <property type="project" value="TreeGrafter"/>
</dbReference>
<dbReference type="RefSeq" id="XP_056071870.1">
    <property type="nucleotide sequence ID" value="XM_056214603.1"/>
</dbReference>
<dbReference type="InterPro" id="IPR045225">
    <property type="entry name" value="Uracil/uridine/allantoin_perm"/>
</dbReference>
<comment type="subcellular location">
    <subcellularLocation>
        <location evidence="1">Membrane</location>
        <topology evidence="1">Multi-pass membrane protein</topology>
    </subcellularLocation>
</comment>
<dbReference type="GO" id="GO:0005886">
    <property type="term" value="C:plasma membrane"/>
    <property type="evidence" value="ECO:0007669"/>
    <property type="project" value="TreeGrafter"/>
</dbReference>
<dbReference type="OrthoDB" id="2018619at2759"/>
<dbReference type="GeneID" id="80909359"/>
<sequence>MLVNQPDLARYCKKPRDAGYLQGVSVFFSKVLILALGLLATSSMEGVYGVAYWNMWDLNDAILDHNWTPAARCGIFLVSFSYLLSVFGVNLGANSIPFGADMTGLFPKYLTIRRGQVLFMGMPGLVAAYNPRLVPQAGKDMYKLGWILTFTTAGVVYFILVQIRKPRVFPTGFEDIPVTWEYLATGGRDGFFDGERDAYAGGSPSESVVEEPYGQVDEKPKSAY</sequence>
<comment type="similarity">
    <text evidence="2">Belongs to the purine-cytosine permease (2.A.39) family.</text>
</comment>
<protein>
    <submittedName>
        <fullName evidence="8">Uncharacterized protein</fullName>
    </submittedName>
</protein>
<evidence type="ECO:0000256" key="6">
    <source>
        <dbReference type="SAM" id="MobiDB-lite"/>
    </source>
</evidence>
<feature type="region of interest" description="Disordered" evidence="6">
    <location>
        <begin position="199"/>
        <end position="224"/>
    </location>
</feature>
<feature type="transmembrane region" description="Helical" evidence="7">
    <location>
        <begin position="141"/>
        <end position="160"/>
    </location>
</feature>
<evidence type="ECO:0000313" key="9">
    <source>
        <dbReference type="Proteomes" id="UP001140513"/>
    </source>
</evidence>
<keyword evidence="5 7" id="KW-0472">Membrane</keyword>
<dbReference type="PANTHER" id="PTHR30618:SF0">
    <property type="entry name" value="PURINE-URACIL PERMEASE NCS1"/>
    <property type="match status" value="1"/>
</dbReference>
<keyword evidence="9" id="KW-1185">Reference proteome</keyword>
<keyword evidence="3 7" id="KW-0812">Transmembrane</keyword>
<accession>A0A9W9CAV0</accession>
<feature type="transmembrane region" description="Helical" evidence="7">
    <location>
        <begin position="112"/>
        <end position="129"/>
    </location>
</feature>
<feature type="transmembrane region" description="Helical" evidence="7">
    <location>
        <begin position="69"/>
        <end position="91"/>
    </location>
</feature>
<evidence type="ECO:0000256" key="2">
    <source>
        <dbReference type="ARBA" id="ARBA00008974"/>
    </source>
</evidence>
<reference evidence="8" key="1">
    <citation type="submission" date="2022-10" db="EMBL/GenBank/DDBJ databases">
        <title>Tapping the CABI collections for fungal endophytes: first genome assemblies for Collariella, Neodidymelliopsis, Ascochyta clinopodiicola, Didymella pomorum, Didymosphaeria variabile, Neocosmospora piperis and Neocucurbitaria cava.</title>
        <authorList>
            <person name="Hill R."/>
        </authorList>
    </citation>
    <scope>NUCLEOTIDE SEQUENCE</scope>
    <source>
        <strain evidence="8">IMI 356815</strain>
    </source>
</reference>
<keyword evidence="4 7" id="KW-1133">Transmembrane helix</keyword>
<evidence type="ECO:0000256" key="1">
    <source>
        <dbReference type="ARBA" id="ARBA00004141"/>
    </source>
</evidence>
<dbReference type="AlphaFoldDB" id="A0A9W9CAV0"/>
<evidence type="ECO:0000256" key="3">
    <source>
        <dbReference type="ARBA" id="ARBA00022692"/>
    </source>
</evidence>
<feature type="transmembrane region" description="Helical" evidence="7">
    <location>
        <begin position="20"/>
        <end position="40"/>
    </location>
</feature>
<dbReference type="PANTHER" id="PTHR30618">
    <property type="entry name" value="NCS1 FAMILY PURINE/PYRIMIDINE TRANSPORTER"/>
    <property type="match status" value="1"/>
</dbReference>
<evidence type="ECO:0000256" key="7">
    <source>
        <dbReference type="SAM" id="Phobius"/>
    </source>
</evidence>
<dbReference type="InterPro" id="IPR001248">
    <property type="entry name" value="Pur-cyt_permease"/>
</dbReference>
<dbReference type="Pfam" id="PF02133">
    <property type="entry name" value="Transp_cyt_pur"/>
    <property type="match status" value="1"/>
</dbReference>
<comment type="caution">
    <text evidence="8">The sequence shown here is derived from an EMBL/GenBank/DDBJ whole genome shotgun (WGS) entry which is preliminary data.</text>
</comment>